<dbReference type="Gene3D" id="1.10.10.10">
    <property type="entry name" value="Winged helix-like DNA-binding domain superfamily/Winged helix DNA-binding domain"/>
    <property type="match status" value="1"/>
</dbReference>
<evidence type="ECO:0000313" key="5">
    <source>
        <dbReference type="EMBL" id="EYC52986.1"/>
    </source>
</evidence>
<dbReference type="PANTHER" id="PTHR47691:SF3">
    <property type="entry name" value="HTH-TYPE TRANSCRIPTIONAL REGULATOR RV0890C-RELATED"/>
    <property type="match status" value="1"/>
</dbReference>
<dbReference type="SMART" id="SM00028">
    <property type="entry name" value="TPR"/>
    <property type="match status" value="3"/>
</dbReference>
<dbReference type="GO" id="GO:0006355">
    <property type="term" value="P:regulation of DNA-templated transcription"/>
    <property type="evidence" value="ECO:0007669"/>
    <property type="project" value="InterPro"/>
</dbReference>
<dbReference type="InterPro" id="IPR036388">
    <property type="entry name" value="WH-like_DNA-bd_sf"/>
</dbReference>
<dbReference type="OrthoDB" id="9045337at2"/>
<organism evidence="5 6">
    <name type="scientific">Hylemonella gracilis str. Niagara R</name>
    <dbReference type="NCBI Taxonomy" id="1458275"/>
    <lineage>
        <taxon>Bacteria</taxon>
        <taxon>Pseudomonadati</taxon>
        <taxon>Pseudomonadota</taxon>
        <taxon>Betaproteobacteria</taxon>
        <taxon>Burkholderiales</taxon>
        <taxon>Comamonadaceae</taxon>
        <taxon>Hylemonella</taxon>
    </lineage>
</organism>
<keyword evidence="1 3" id="KW-0238">DNA-binding</keyword>
<feature type="DNA-binding region" description="OmpR/PhoB-type" evidence="3">
    <location>
        <begin position="7"/>
        <end position="100"/>
    </location>
</feature>
<dbReference type="eggNOG" id="COG5616">
    <property type="taxonomic scope" value="Bacteria"/>
</dbReference>
<dbReference type="InterPro" id="IPR019734">
    <property type="entry name" value="TPR_rpt"/>
</dbReference>
<dbReference type="InterPro" id="IPR016032">
    <property type="entry name" value="Sig_transdc_resp-reg_C-effctor"/>
</dbReference>
<dbReference type="SMART" id="SM00862">
    <property type="entry name" value="Trans_reg_C"/>
    <property type="match status" value="1"/>
</dbReference>
<feature type="repeat" description="TPR" evidence="2">
    <location>
        <begin position="377"/>
        <end position="410"/>
    </location>
</feature>
<evidence type="ECO:0000256" key="1">
    <source>
        <dbReference type="ARBA" id="ARBA00023125"/>
    </source>
</evidence>
<dbReference type="Gene3D" id="3.40.50.10070">
    <property type="entry name" value="TolB, N-terminal domain"/>
    <property type="match status" value="1"/>
</dbReference>
<dbReference type="GO" id="GO:0000160">
    <property type="term" value="P:phosphorelay signal transduction system"/>
    <property type="evidence" value="ECO:0007669"/>
    <property type="project" value="InterPro"/>
</dbReference>
<name>A0A016XMD3_9BURK</name>
<reference evidence="5 6" key="1">
    <citation type="submission" date="2014-02" db="EMBL/GenBank/DDBJ databases">
        <title>Draft Genome of Hylemonella gracilis isolated from the Niagara River.</title>
        <authorList>
            <person name="Pawlowski D.R."/>
            <person name="Koudelka G.B."/>
        </authorList>
    </citation>
    <scope>NUCLEOTIDE SEQUENCE [LARGE SCALE GENOMIC DNA]</scope>
    <source>
        <strain evidence="5 6">Niagara R</strain>
    </source>
</reference>
<feature type="domain" description="OmpR/PhoB-type" evidence="4">
    <location>
        <begin position="7"/>
        <end position="100"/>
    </location>
</feature>
<accession>A0A016XMD3</accession>
<evidence type="ECO:0000256" key="3">
    <source>
        <dbReference type="PROSITE-ProRule" id="PRU01091"/>
    </source>
</evidence>
<dbReference type="Gene3D" id="1.25.40.10">
    <property type="entry name" value="Tetratricopeptide repeat domain"/>
    <property type="match status" value="2"/>
</dbReference>
<dbReference type="GO" id="GO:0003677">
    <property type="term" value="F:DNA binding"/>
    <property type="evidence" value="ECO:0007669"/>
    <property type="project" value="UniProtKB-UniRule"/>
</dbReference>
<evidence type="ECO:0000313" key="6">
    <source>
        <dbReference type="Proteomes" id="UP000023268"/>
    </source>
</evidence>
<dbReference type="InterPro" id="IPR001867">
    <property type="entry name" value="OmpR/PhoB-type_DNA-bd"/>
</dbReference>
<protein>
    <recommendedName>
        <fullName evidence="4">OmpR/PhoB-type domain-containing protein</fullName>
    </recommendedName>
</protein>
<evidence type="ECO:0000256" key="2">
    <source>
        <dbReference type="PROSITE-ProRule" id="PRU00339"/>
    </source>
</evidence>
<dbReference type="InterPro" id="IPR011990">
    <property type="entry name" value="TPR-like_helical_dom_sf"/>
</dbReference>
<dbReference type="Pfam" id="PF13432">
    <property type="entry name" value="TPR_16"/>
    <property type="match status" value="1"/>
</dbReference>
<dbReference type="SUPFAM" id="SSF48452">
    <property type="entry name" value="TPR-like"/>
    <property type="match status" value="1"/>
</dbReference>
<dbReference type="Proteomes" id="UP000023268">
    <property type="component" value="Unassembled WGS sequence"/>
</dbReference>
<keyword evidence="2" id="KW-0802">TPR repeat</keyword>
<dbReference type="eggNOG" id="COG0457">
    <property type="taxonomic scope" value="Bacteria"/>
</dbReference>
<proteinExistence type="predicted"/>
<dbReference type="PANTHER" id="PTHR47691">
    <property type="entry name" value="REGULATOR-RELATED"/>
    <property type="match status" value="1"/>
</dbReference>
<dbReference type="EMBL" id="JEMG01000001">
    <property type="protein sequence ID" value="EYC52986.1"/>
    <property type="molecule type" value="Genomic_DNA"/>
</dbReference>
<comment type="caution">
    <text evidence="5">The sequence shown here is derived from an EMBL/GenBank/DDBJ whole genome shotgun (WGS) entry which is preliminary data.</text>
</comment>
<dbReference type="SUPFAM" id="SSF46894">
    <property type="entry name" value="C-terminal effector domain of the bipartite response regulators"/>
    <property type="match status" value="1"/>
</dbReference>
<dbReference type="PROSITE" id="PS50005">
    <property type="entry name" value="TPR"/>
    <property type="match status" value="1"/>
</dbReference>
<sequence>MHTTGADRHYCFDRFELRVGERRLLREGRVVGLGGRAFELLLALLEQAGQLLGKSELMDRVWRGLVVEEANLHVQVSQLRRVIGPHAIATVPGRGYKFTLAVQVRADAPRRLSVMVLPFAEEGVSDAGPLADALADQITAGLARMQTSYVVDSEAVRTQWSDATDLRALARGLGLSYAVQARIAHMKDHVEVVVRLTDAGTGGVLWADTLRVAMAEPGGARRVLAARVLNALTLELLKAEGRRGPAVLGGEEGRGLAGAGAEDLLLRAGARARTARNADDLRAALALIDQASARQPQDHSLLAYRTRVLVTLIAMWPPADIDAQILRAEHDISAALAQGVTSAHVYCTLSRVRQLQLRLGAALTAVDQALELEPDFAEAVAWRGTLLVFTGQSEQALAVLRQALTLAPQDPHRWGVLFWLGKAHLMLGRYEEAVPWLERSAAVAPFWATQAFLVAANAHLGRQAETQAALAALRQQGGLQQPGCGARLSSEPTYCRQRREHYLSGLLKAGVIPDLAAAA</sequence>
<evidence type="ECO:0000259" key="4">
    <source>
        <dbReference type="PROSITE" id="PS51755"/>
    </source>
</evidence>
<dbReference type="CDD" id="cd00383">
    <property type="entry name" value="trans_reg_C"/>
    <property type="match status" value="1"/>
</dbReference>
<dbReference type="STRING" id="1458275.AZ34_17510"/>
<dbReference type="RefSeq" id="WP_035610364.1">
    <property type="nucleotide sequence ID" value="NZ_JEMG01000001.1"/>
</dbReference>
<dbReference type="PROSITE" id="PS51755">
    <property type="entry name" value="OMPR_PHOB"/>
    <property type="match status" value="1"/>
</dbReference>
<dbReference type="AlphaFoldDB" id="A0A016XMD3"/>
<dbReference type="eggNOG" id="COG3710">
    <property type="taxonomic scope" value="Bacteria"/>
</dbReference>
<dbReference type="Pfam" id="PF00486">
    <property type="entry name" value="Trans_reg_C"/>
    <property type="match status" value="1"/>
</dbReference>
<gene>
    <name evidence="5" type="ORF">AZ34_17510</name>
</gene>